<dbReference type="InterPro" id="IPR037163">
    <property type="entry name" value="Spermidine_synt_N_sf"/>
</dbReference>
<dbReference type="EMBL" id="LDAU01000196">
    <property type="protein sequence ID" value="KRX00073.1"/>
    <property type="molecule type" value="Genomic_DNA"/>
</dbReference>
<keyword evidence="3" id="KW-0620">Polyamine biosynthesis</keyword>
<dbReference type="PANTHER" id="PTHR11558">
    <property type="entry name" value="SPERMIDINE/SPERMINE SYNTHASE"/>
    <property type="match status" value="1"/>
</dbReference>
<keyword evidence="6" id="KW-1185">Reference proteome</keyword>
<evidence type="ECO:0000256" key="3">
    <source>
        <dbReference type="PROSITE-ProRule" id="PRU00354"/>
    </source>
</evidence>
<name>A0A0V0QCY9_PSEPJ</name>
<proteinExistence type="inferred from homology"/>
<reference evidence="5 6" key="1">
    <citation type="journal article" date="2015" name="Sci. Rep.">
        <title>Genome of the facultative scuticociliatosis pathogen Pseudocohnilembus persalinus provides insight into its virulence through horizontal gene transfer.</title>
        <authorList>
            <person name="Xiong J."/>
            <person name="Wang G."/>
            <person name="Cheng J."/>
            <person name="Tian M."/>
            <person name="Pan X."/>
            <person name="Warren A."/>
            <person name="Jiang C."/>
            <person name="Yuan D."/>
            <person name="Miao W."/>
        </authorList>
    </citation>
    <scope>NUCLEOTIDE SEQUENCE [LARGE SCALE GENOMIC DNA]</scope>
    <source>
        <strain evidence="5">36N120E</strain>
    </source>
</reference>
<dbReference type="GO" id="GO:0005829">
    <property type="term" value="C:cytosol"/>
    <property type="evidence" value="ECO:0007669"/>
    <property type="project" value="TreeGrafter"/>
</dbReference>
<dbReference type="Pfam" id="PF01564">
    <property type="entry name" value="Spermine_synth"/>
    <property type="match status" value="1"/>
</dbReference>
<dbReference type="GO" id="GO:0004766">
    <property type="term" value="F:spermidine synthase activity"/>
    <property type="evidence" value="ECO:0007669"/>
    <property type="project" value="TreeGrafter"/>
</dbReference>
<dbReference type="FunCoup" id="A0A0V0QCY9">
    <property type="interactions" value="328"/>
</dbReference>
<feature type="domain" description="PABS" evidence="4">
    <location>
        <begin position="96"/>
        <end position="338"/>
    </location>
</feature>
<evidence type="ECO:0000256" key="2">
    <source>
        <dbReference type="ARBA" id="ARBA00022679"/>
    </source>
</evidence>
<dbReference type="Proteomes" id="UP000054937">
    <property type="component" value="Unassembled WGS sequence"/>
</dbReference>
<dbReference type="GO" id="GO:0008295">
    <property type="term" value="P:spermidine biosynthetic process"/>
    <property type="evidence" value="ECO:0007669"/>
    <property type="project" value="TreeGrafter"/>
</dbReference>
<keyword evidence="2 3" id="KW-0808">Transferase</keyword>
<dbReference type="InterPro" id="IPR029063">
    <property type="entry name" value="SAM-dependent_MTases_sf"/>
</dbReference>
<dbReference type="InterPro" id="IPR030374">
    <property type="entry name" value="PABS"/>
</dbReference>
<dbReference type="OrthoDB" id="305826at2759"/>
<comment type="similarity">
    <text evidence="1">Belongs to the spermidine/spermine synthase family.</text>
</comment>
<dbReference type="InParanoid" id="A0A0V0QCY9"/>
<dbReference type="Pfam" id="PF17284">
    <property type="entry name" value="Spermine_synt_N"/>
    <property type="match status" value="1"/>
</dbReference>
<feature type="active site" description="Proton acceptor" evidence="3">
    <location>
        <position position="258"/>
    </location>
</feature>
<accession>A0A0V0QCY9</accession>
<evidence type="ECO:0000259" key="4">
    <source>
        <dbReference type="PROSITE" id="PS51006"/>
    </source>
</evidence>
<evidence type="ECO:0000256" key="1">
    <source>
        <dbReference type="ARBA" id="ARBA00007867"/>
    </source>
</evidence>
<dbReference type="AlphaFoldDB" id="A0A0V0QCY9"/>
<sequence>MFKNFTKLPNLGRNIHLDFTNENQNGLMINYMLDIGHLNYTSFKESNSCSIDLYFSYKSHKENEKKIEKTIETTFEENLSSEIGFENLTTHIAFNRGKYTQLQTNELPEKNEILHDVKFVHKEKTKFQDLKIYDTQDMGRILILDGMVQITNQLEDNYTIDISKEVVNQNSKNILVIGGGDLLVVNHLLKNYPNLQKITQCEIDERVINNVKKYFYHGQQVKKAQEQGKYEIVIDDGANFAAEKARKFSEIYDGIIIDCSDSWEENSPAISLTTIEFYQNLSKLLTNGGGLSQQLSHNDLIPKFQSKWRQVGLSDFKNINSICPEYGGYCPIGCAYKI</sequence>
<dbReference type="InterPro" id="IPR035246">
    <property type="entry name" value="Spermidine_synt_N"/>
</dbReference>
<dbReference type="SUPFAM" id="SSF53335">
    <property type="entry name" value="S-adenosyl-L-methionine-dependent methyltransferases"/>
    <property type="match status" value="1"/>
</dbReference>
<dbReference type="InterPro" id="IPR001045">
    <property type="entry name" value="Spermi_synthase"/>
</dbReference>
<organism evidence="5 6">
    <name type="scientific">Pseudocohnilembus persalinus</name>
    <name type="common">Ciliate</name>
    <dbReference type="NCBI Taxonomy" id="266149"/>
    <lineage>
        <taxon>Eukaryota</taxon>
        <taxon>Sar</taxon>
        <taxon>Alveolata</taxon>
        <taxon>Ciliophora</taxon>
        <taxon>Intramacronucleata</taxon>
        <taxon>Oligohymenophorea</taxon>
        <taxon>Scuticociliatia</taxon>
        <taxon>Philasterida</taxon>
        <taxon>Pseudocohnilembidae</taxon>
        <taxon>Pseudocohnilembus</taxon>
    </lineage>
</organism>
<dbReference type="PROSITE" id="PS51006">
    <property type="entry name" value="PABS_2"/>
    <property type="match status" value="1"/>
</dbReference>
<dbReference type="Gene3D" id="2.30.140.10">
    <property type="entry name" value="Spermidine synthase, tetramerisation domain"/>
    <property type="match status" value="1"/>
</dbReference>
<evidence type="ECO:0000313" key="6">
    <source>
        <dbReference type="Proteomes" id="UP000054937"/>
    </source>
</evidence>
<comment type="caution">
    <text evidence="5">The sequence shown here is derived from an EMBL/GenBank/DDBJ whole genome shotgun (WGS) entry which is preliminary data.</text>
</comment>
<evidence type="ECO:0000313" key="5">
    <source>
        <dbReference type="EMBL" id="KRX00073.1"/>
    </source>
</evidence>
<gene>
    <name evidence="5" type="ORF">PPERSA_07270</name>
</gene>
<dbReference type="Gene3D" id="3.40.50.150">
    <property type="entry name" value="Vaccinia Virus protein VP39"/>
    <property type="match status" value="1"/>
</dbReference>
<protein>
    <recommendedName>
        <fullName evidence="4">PABS domain-containing protein</fullName>
    </recommendedName>
</protein>
<dbReference type="PANTHER" id="PTHR11558:SF11">
    <property type="entry name" value="SPERMIDINE SYNTHASE"/>
    <property type="match status" value="1"/>
</dbReference>